<keyword evidence="1" id="KW-0732">Signal</keyword>
<dbReference type="Proteomes" id="UP000317243">
    <property type="component" value="Unassembled WGS sequence"/>
</dbReference>
<dbReference type="OrthoDB" id="290190at2"/>
<organism evidence="2 3">
    <name type="scientific">Thalassoglobus neptunius</name>
    <dbReference type="NCBI Taxonomy" id="1938619"/>
    <lineage>
        <taxon>Bacteria</taxon>
        <taxon>Pseudomonadati</taxon>
        <taxon>Planctomycetota</taxon>
        <taxon>Planctomycetia</taxon>
        <taxon>Planctomycetales</taxon>
        <taxon>Planctomycetaceae</taxon>
        <taxon>Thalassoglobus</taxon>
    </lineage>
</organism>
<accession>A0A5C5WZU5</accession>
<feature type="signal peptide" evidence="1">
    <location>
        <begin position="1"/>
        <end position="29"/>
    </location>
</feature>
<evidence type="ECO:0000313" key="3">
    <source>
        <dbReference type="Proteomes" id="UP000317243"/>
    </source>
</evidence>
<comment type="caution">
    <text evidence="2">The sequence shown here is derived from an EMBL/GenBank/DDBJ whole genome shotgun (WGS) entry which is preliminary data.</text>
</comment>
<evidence type="ECO:0000256" key="1">
    <source>
        <dbReference type="SAM" id="SignalP"/>
    </source>
</evidence>
<evidence type="ECO:0000313" key="2">
    <source>
        <dbReference type="EMBL" id="TWT55413.1"/>
    </source>
</evidence>
<dbReference type="RefSeq" id="WP_146510314.1">
    <property type="nucleotide sequence ID" value="NZ_SIHI01000004.1"/>
</dbReference>
<sequence precursor="true">MNDREKLINLTGVCLLALCLLALSVQAQGQDDAQASPSQKSPVRELKANELEGTYRIIKGEMDGKEMKPEELKAQRVVFTDQQIKTLDAEDGELYVAKFQLQPHELGAHIVMESIKPPMPGIAAVGLIQKDEDVVKLIYGFPNAEAPDDFKTQKGQHMFVMLKQSDPKA</sequence>
<dbReference type="AlphaFoldDB" id="A0A5C5WZU5"/>
<proteinExistence type="predicted"/>
<feature type="chain" id="PRO_5022933429" evidence="1">
    <location>
        <begin position="30"/>
        <end position="169"/>
    </location>
</feature>
<dbReference type="EMBL" id="SIHI01000004">
    <property type="protein sequence ID" value="TWT55413.1"/>
    <property type="molecule type" value="Genomic_DNA"/>
</dbReference>
<protein>
    <submittedName>
        <fullName evidence="2">Uncharacterized protein</fullName>
    </submittedName>
</protein>
<reference evidence="2 3" key="1">
    <citation type="submission" date="2019-02" db="EMBL/GenBank/DDBJ databases">
        <title>Deep-cultivation of Planctomycetes and their phenomic and genomic characterization uncovers novel biology.</title>
        <authorList>
            <person name="Wiegand S."/>
            <person name="Jogler M."/>
            <person name="Boedeker C."/>
            <person name="Pinto D."/>
            <person name="Vollmers J."/>
            <person name="Rivas-Marin E."/>
            <person name="Kohn T."/>
            <person name="Peeters S.H."/>
            <person name="Heuer A."/>
            <person name="Rast P."/>
            <person name="Oberbeckmann S."/>
            <person name="Bunk B."/>
            <person name="Jeske O."/>
            <person name="Meyerdierks A."/>
            <person name="Storesund J.E."/>
            <person name="Kallscheuer N."/>
            <person name="Luecker S."/>
            <person name="Lage O.M."/>
            <person name="Pohl T."/>
            <person name="Merkel B.J."/>
            <person name="Hornburger P."/>
            <person name="Mueller R.-W."/>
            <person name="Bruemmer F."/>
            <person name="Labrenz M."/>
            <person name="Spormann A.M."/>
            <person name="Op Den Camp H."/>
            <person name="Overmann J."/>
            <person name="Amann R."/>
            <person name="Jetten M.S.M."/>
            <person name="Mascher T."/>
            <person name="Medema M.H."/>
            <person name="Devos D.P."/>
            <person name="Kaster A.-K."/>
            <person name="Ovreas L."/>
            <person name="Rohde M."/>
            <person name="Galperin M.Y."/>
            <person name="Jogler C."/>
        </authorList>
    </citation>
    <scope>NUCLEOTIDE SEQUENCE [LARGE SCALE GENOMIC DNA]</scope>
    <source>
        <strain evidence="2 3">KOR42</strain>
    </source>
</reference>
<keyword evidence="3" id="KW-1185">Reference proteome</keyword>
<name>A0A5C5WZU5_9PLAN</name>
<gene>
    <name evidence="2" type="ORF">KOR42_27990</name>
</gene>